<sequence>MSNFIQQFSKFLRLRVSISEWIYLVKCVIGASICYLFYIFLPQYPVYWALISVVIVFSPDNSNKLAYDRIKSNLLGASIGMILFLIPIPNILLICIGVALTILVGIALKLDNTLRSALAAMVIVLIEENQAHDWLIPIERVICVCIGCFVALIITFVFSKFKTYGQTYMKH</sequence>
<accession>A0A1G7HQ01</accession>
<feature type="transmembrane region" description="Helical" evidence="5">
    <location>
        <begin position="74"/>
        <end position="107"/>
    </location>
</feature>
<reference evidence="8" key="1">
    <citation type="submission" date="2016-10" db="EMBL/GenBank/DDBJ databases">
        <authorList>
            <person name="Varghese N."/>
            <person name="Submissions S."/>
        </authorList>
    </citation>
    <scope>NUCLEOTIDE SEQUENCE [LARGE SCALE GENOMIC DNA]</scope>
    <source>
        <strain evidence="8">DSM 19684</strain>
    </source>
</reference>
<dbReference type="Proteomes" id="UP000199203">
    <property type="component" value="Unassembled WGS sequence"/>
</dbReference>
<evidence type="ECO:0000313" key="7">
    <source>
        <dbReference type="EMBL" id="SDF02567.1"/>
    </source>
</evidence>
<feature type="domain" description="Integral membrane bound transporter" evidence="6">
    <location>
        <begin position="34"/>
        <end position="154"/>
    </location>
</feature>
<proteinExistence type="predicted"/>
<dbReference type="EMBL" id="FNBH01000001">
    <property type="protein sequence ID" value="SDF02567.1"/>
    <property type="molecule type" value="Genomic_DNA"/>
</dbReference>
<protein>
    <submittedName>
        <fullName evidence="7">Fusaric acid resistance protein-like</fullName>
    </submittedName>
</protein>
<name>A0A1G7HQ01_9FLAO</name>
<feature type="transmembrane region" description="Helical" evidence="5">
    <location>
        <begin position="21"/>
        <end position="40"/>
    </location>
</feature>
<keyword evidence="4 5" id="KW-0472">Membrane</keyword>
<gene>
    <name evidence="7" type="ORF">SAMN05421825_0869</name>
</gene>
<evidence type="ECO:0000256" key="3">
    <source>
        <dbReference type="ARBA" id="ARBA00022989"/>
    </source>
</evidence>
<evidence type="ECO:0000259" key="6">
    <source>
        <dbReference type="Pfam" id="PF13515"/>
    </source>
</evidence>
<dbReference type="Pfam" id="PF13515">
    <property type="entry name" value="FUSC_2"/>
    <property type="match status" value="1"/>
</dbReference>
<evidence type="ECO:0000256" key="4">
    <source>
        <dbReference type="ARBA" id="ARBA00023136"/>
    </source>
</evidence>
<keyword evidence="8" id="KW-1185">Reference proteome</keyword>
<dbReference type="AlphaFoldDB" id="A0A1G7HQ01"/>
<dbReference type="OrthoDB" id="670056at2"/>
<keyword evidence="3 5" id="KW-1133">Transmembrane helix</keyword>
<dbReference type="RefSeq" id="WP_089871644.1">
    <property type="nucleotide sequence ID" value="NZ_FNBH01000001.1"/>
</dbReference>
<keyword evidence="2 5" id="KW-0812">Transmembrane</keyword>
<comment type="subcellular location">
    <subcellularLocation>
        <location evidence="1">Membrane</location>
        <topology evidence="1">Multi-pass membrane protein</topology>
    </subcellularLocation>
</comment>
<dbReference type="InterPro" id="IPR049453">
    <property type="entry name" value="Memb_transporter_dom"/>
</dbReference>
<evidence type="ECO:0000256" key="2">
    <source>
        <dbReference type="ARBA" id="ARBA00022692"/>
    </source>
</evidence>
<feature type="transmembrane region" description="Helical" evidence="5">
    <location>
        <begin position="141"/>
        <end position="161"/>
    </location>
</feature>
<feature type="transmembrane region" description="Helical" evidence="5">
    <location>
        <begin position="46"/>
        <end position="62"/>
    </location>
</feature>
<evidence type="ECO:0000313" key="8">
    <source>
        <dbReference type="Proteomes" id="UP000199203"/>
    </source>
</evidence>
<organism evidence="7 8">
    <name type="scientific">Epilithonimonas hungarica</name>
    <dbReference type="NCBI Taxonomy" id="454006"/>
    <lineage>
        <taxon>Bacteria</taxon>
        <taxon>Pseudomonadati</taxon>
        <taxon>Bacteroidota</taxon>
        <taxon>Flavobacteriia</taxon>
        <taxon>Flavobacteriales</taxon>
        <taxon>Weeksellaceae</taxon>
        <taxon>Chryseobacterium group</taxon>
        <taxon>Epilithonimonas</taxon>
    </lineage>
</organism>
<dbReference type="GO" id="GO:0016020">
    <property type="term" value="C:membrane"/>
    <property type="evidence" value="ECO:0007669"/>
    <property type="project" value="UniProtKB-SubCell"/>
</dbReference>
<evidence type="ECO:0000256" key="5">
    <source>
        <dbReference type="SAM" id="Phobius"/>
    </source>
</evidence>
<evidence type="ECO:0000256" key="1">
    <source>
        <dbReference type="ARBA" id="ARBA00004141"/>
    </source>
</evidence>